<protein>
    <submittedName>
        <fullName evidence="5">Hsp20/alpha crystallin family protein</fullName>
    </submittedName>
</protein>
<dbReference type="Gene3D" id="2.60.40.790">
    <property type="match status" value="1"/>
</dbReference>
<accession>A0A845DA75</accession>
<name>A0A845DA75_9BACT</name>
<dbReference type="InterPro" id="IPR002068">
    <property type="entry name" value="A-crystallin/Hsp20_dom"/>
</dbReference>
<feature type="domain" description="SHSP" evidence="4">
    <location>
        <begin position="201"/>
        <end position="313"/>
    </location>
</feature>
<dbReference type="EMBL" id="VXOY01000015">
    <property type="protein sequence ID" value="MYE38257.1"/>
    <property type="molecule type" value="Genomic_DNA"/>
</dbReference>
<gene>
    <name evidence="5" type="ORF">F4X82_01905</name>
</gene>
<sequence length="313" mass="35410">MRIQRIAVIPHSSTYTHPAHLLKLLPSWGVTLSTCLHFTQDIFIIKDTIPVLRPISDATTLLYFTTNVSMPNNFFQRLQNNGLQDIQNRGKNIARKISYTEDENQQTTPGAPAPSVNQMPQEQATMQPAETTPPQPLEDPMDRKEDTVPLETPHEPEMMDDELEDIEIDDYEDDQSTENPATLAAMTMARRRTTKPSRAVKESTEGRLTVDVYETPKEIVIKSAVAGVSQSEMKITITPEAVSITGERKHEDTVHEDSYFYQECFWGSFSRSIILPTEIDPEKAKASLSKGVLTIRLPKLEKKEERTLVIEEV</sequence>
<proteinExistence type="inferred from homology"/>
<evidence type="ECO:0000256" key="3">
    <source>
        <dbReference type="SAM" id="MobiDB-lite"/>
    </source>
</evidence>
<dbReference type="PROSITE" id="PS01031">
    <property type="entry name" value="SHSP"/>
    <property type="match status" value="1"/>
</dbReference>
<dbReference type="SUPFAM" id="SSF49764">
    <property type="entry name" value="HSP20-like chaperones"/>
    <property type="match status" value="1"/>
</dbReference>
<evidence type="ECO:0000259" key="4">
    <source>
        <dbReference type="PROSITE" id="PS01031"/>
    </source>
</evidence>
<feature type="region of interest" description="Disordered" evidence="3">
    <location>
        <begin position="100"/>
        <end position="156"/>
    </location>
</feature>
<dbReference type="CDD" id="cd06464">
    <property type="entry name" value="ACD_sHsps-like"/>
    <property type="match status" value="1"/>
</dbReference>
<dbReference type="InterPro" id="IPR031107">
    <property type="entry name" value="Small_HSP"/>
</dbReference>
<comment type="caution">
    <text evidence="5">The sequence shown here is derived from an EMBL/GenBank/DDBJ whole genome shotgun (WGS) entry which is preliminary data.</text>
</comment>
<dbReference type="Proteomes" id="UP000449092">
    <property type="component" value="Unassembled WGS sequence"/>
</dbReference>
<dbReference type="PANTHER" id="PTHR11527">
    <property type="entry name" value="HEAT-SHOCK PROTEIN 20 FAMILY MEMBER"/>
    <property type="match status" value="1"/>
</dbReference>
<evidence type="ECO:0000256" key="1">
    <source>
        <dbReference type="PROSITE-ProRule" id="PRU00285"/>
    </source>
</evidence>
<feature type="compositionally biased region" description="Polar residues" evidence="3">
    <location>
        <begin position="105"/>
        <end position="130"/>
    </location>
</feature>
<evidence type="ECO:0000256" key="2">
    <source>
        <dbReference type="RuleBase" id="RU003616"/>
    </source>
</evidence>
<reference evidence="5 6" key="1">
    <citation type="submission" date="2019-09" db="EMBL/GenBank/DDBJ databases">
        <title>Characterisation of the sponge microbiome using genome-centric metagenomics.</title>
        <authorList>
            <person name="Engelberts J.P."/>
            <person name="Robbins S.J."/>
            <person name="De Goeij J.M."/>
            <person name="Aranda M."/>
            <person name="Bell S.C."/>
            <person name="Webster N.S."/>
        </authorList>
    </citation>
    <scope>NUCLEOTIDE SEQUENCE [LARGE SCALE GENOMIC DNA]</scope>
    <source>
        <strain evidence="5">SB0662_bin_43</strain>
    </source>
</reference>
<dbReference type="AlphaFoldDB" id="A0A845DA75"/>
<evidence type="ECO:0000313" key="5">
    <source>
        <dbReference type="EMBL" id="MYE38257.1"/>
    </source>
</evidence>
<evidence type="ECO:0000313" key="6">
    <source>
        <dbReference type="Proteomes" id="UP000449092"/>
    </source>
</evidence>
<organism evidence="5 6">
    <name type="scientific">Candidatus Spechtbacteria bacterium SB0662_bin_43</name>
    <dbReference type="NCBI Taxonomy" id="2604897"/>
    <lineage>
        <taxon>Bacteria</taxon>
        <taxon>Candidatus Spechtiibacteriota</taxon>
    </lineage>
</organism>
<dbReference type="Pfam" id="PF00011">
    <property type="entry name" value="HSP20"/>
    <property type="match status" value="1"/>
</dbReference>
<dbReference type="InterPro" id="IPR008978">
    <property type="entry name" value="HSP20-like_chaperone"/>
</dbReference>
<feature type="compositionally biased region" description="Basic and acidic residues" evidence="3">
    <location>
        <begin position="140"/>
        <end position="156"/>
    </location>
</feature>
<comment type="similarity">
    <text evidence="1 2">Belongs to the small heat shock protein (HSP20) family.</text>
</comment>